<protein>
    <submittedName>
        <fullName evidence="3">ABC transporter substrate-binding protein</fullName>
    </submittedName>
</protein>
<dbReference type="AlphaFoldDB" id="A0A430FE61"/>
<evidence type="ECO:0000256" key="1">
    <source>
        <dbReference type="SAM" id="Phobius"/>
    </source>
</evidence>
<feature type="domain" description="Solute-binding protein family 5" evidence="2">
    <location>
        <begin position="94"/>
        <end position="424"/>
    </location>
</feature>
<dbReference type="GO" id="GO:0042597">
    <property type="term" value="C:periplasmic space"/>
    <property type="evidence" value="ECO:0007669"/>
    <property type="project" value="UniProtKB-ARBA"/>
</dbReference>
<accession>A0A430FE61</accession>
<keyword evidence="1" id="KW-0812">Transmembrane</keyword>
<dbReference type="InterPro" id="IPR039424">
    <property type="entry name" value="SBP_5"/>
</dbReference>
<proteinExistence type="predicted"/>
<feature type="transmembrane region" description="Helical" evidence="1">
    <location>
        <begin position="12"/>
        <end position="31"/>
    </location>
</feature>
<evidence type="ECO:0000259" key="2">
    <source>
        <dbReference type="Pfam" id="PF00496"/>
    </source>
</evidence>
<evidence type="ECO:0000313" key="4">
    <source>
        <dbReference type="Proteomes" id="UP000287533"/>
    </source>
</evidence>
<dbReference type="RefSeq" id="WP_125982251.1">
    <property type="nucleotide sequence ID" value="NZ_QXGL01000009.1"/>
</dbReference>
<dbReference type="GO" id="GO:1904680">
    <property type="term" value="F:peptide transmembrane transporter activity"/>
    <property type="evidence" value="ECO:0007669"/>
    <property type="project" value="TreeGrafter"/>
</dbReference>
<dbReference type="Pfam" id="PF00496">
    <property type="entry name" value="SBP_bac_5"/>
    <property type="match status" value="1"/>
</dbReference>
<dbReference type="InterPro" id="IPR000914">
    <property type="entry name" value="SBP_5_dom"/>
</dbReference>
<dbReference type="GO" id="GO:0015833">
    <property type="term" value="P:peptide transport"/>
    <property type="evidence" value="ECO:0007669"/>
    <property type="project" value="TreeGrafter"/>
</dbReference>
<keyword evidence="4" id="KW-1185">Reference proteome</keyword>
<dbReference type="GO" id="GO:0043190">
    <property type="term" value="C:ATP-binding cassette (ABC) transporter complex"/>
    <property type="evidence" value="ECO:0007669"/>
    <property type="project" value="InterPro"/>
</dbReference>
<comment type="caution">
    <text evidence="3">The sequence shown here is derived from an EMBL/GenBank/DDBJ whole genome shotgun (WGS) entry which is preliminary data.</text>
</comment>
<reference evidence="3 4" key="1">
    <citation type="submission" date="2018-09" db="EMBL/GenBank/DDBJ databases">
        <title>Characterization of the phylogenetic diversity of five novel species belonging to the genus Bifidobacterium.</title>
        <authorList>
            <person name="Lugli G.A."/>
            <person name="Duranti S."/>
            <person name="Milani C."/>
        </authorList>
    </citation>
    <scope>NUCLEOTIDE SEQUENCE [LARGE SCALE GENOMIC DNA]</scope>
    <source>
        <strain evidence="3 4">2034B</strain>
    </source>
</reference>
<sequence>MHREKLSTTVKPIIVFVIVAAVLGSLVWLGWSLLHRQYSLPVVDDLQSNVKVNVGVVGAPQSLDIRTNADTALDQALIGNVYETLIATDSQNKLTAGLASKWSVSDDGLTYTFSMRRAQFANGDTLDASDAAWSLKKIIEKQYQGADRLTAISGVAANGTKLTITLREPDPRLLRTLSGRAGIVYDSQQAGLDFATQTAGSGPFIVEHFQPGQRIVLERNADYWGVKAKAASITLMYRSSTADLAAALNNKEIDAAVALDQSAVSTITVPDMVVKQGRSTRKIILGMSNNTASILSDKRYRQAVRYLVDRQAMTDALGGGETLNGPFAPLDEHGSDGSADIFPHDTAKGTELISYFRYRSGARRPLTFVCPQRYGDAGAKIGELLQQTLGSDPANVDLTVNMVDDATWQQTVVQDRNFDFTLYEVDGEDDLDALMGDESFIAFVSADSQQAWDTALHSATADEYAKNFKTFATMLNDDSPVDWICARKPITVYANDLTGLPSNMTYTRIPLVNVTSAN</sequence>
<dbReference type="SUPFAM" id="SSF53850">
    <property type="entry name" value="Periplasmic binding protein-like II"/>
    <property type="match status" value="1"/>
</dbReference>
<dbReference type="Gene3D" id="3.10.105.10">
    <property type="entry name" value="Dipeptide-binding Protein, Domain 3"/>
    <property type="match status" value="1"/>
</dbReference>
<organism evidence="3 4">
    <name type="scientific">Bifidobacterium goeldii</name>
    <dbReference type="NCBI Taxonomy" id="2306975"/>
    <lineage>
        <taxon>Bacteria</taxon>
        <taxon>Bacillati</taxon>
        <taxon>Actinomycetota</taxon>
        <taxon>Actinomycetes</taxon>
        <taxon>Bifidobacteriales</taxon>
        <taxon>Bifidobacteriaceae</taxon>
        <taxon>Bifidobacterium</taxon>
    </lineage>
</organism>
<evidence type="ECO:0000313" key="3">
    <source>
        <dbReference type="EMBL" id="RSX51042.1"/>
    </source>
</evidence>
<dbReference type="PANTHER" id="PTHR30290">
    <property type="entry name" value="PERIPLASMIC BINDING COMPONENT OF ABC TRANSPORTER"/>
    <property type="match status" value="1"/>
</dbReference>
<dbReference type="EMBL" id="QXGL01000009">
    <property type="protein sequence ID" value="RSX51042.1"/>
    <property type="molecule type" value="Genomic_DNA"/>
</dbReference>
<dbReference type="OrthoDB" id="9796817at2"/>
<name>A0A430FE61_9BIFI</name>
<dbReference type="InterPro" id="IPR030678">
    <property type="entry name" value="Peptide/Ni-bd"/>
</dbReference>
<dbReference type="Gene3D" id="3.40.190.10">
    <property type="entry name" value="Periplasmic binding protein-like II"/>
    <property type="match status" value="1"/>
</dbReference>
<dbReference type="PIRSF" id="PIRSF002741">
    <property type="entry name" value="MppA"/>
    <property type="match status" value="1"/>
</dbReference>
<keyword evidence="1" id="KW-1133">Transmembrane helix</keyword>
<gene>
    <name evidence="3" type="ORF">D2E25_1890</name>
</gene>
<keyword evidence="1" id="KW-0472">Membrane</keyword>
<dbReference type="Proteomes" id="UP000287533">
    <property type="component" value="Unassembled WGS sequence"/>
</dbReference>